<evidence type="ECO:0000256" key="3">
    <source>
        <dbReference type="ARBA" id="ARBA00037096"/>
    </source>
</evidence>
<sequence length="336" mass="37152">MKIYSAVQQRLIMNPGNLMRQSASIAKQIIPMPKLILDGFLDWQIIGRCDDLVGKVVLVTGASSGIGRELATHLYMKGARVILAARSTDKLRELEDYLYSIRPNPENNHNQPQVLTLDLEDVEDLKSKAEEALSIYGGIDILINCGGISVRGGAIETDLDVYRRLMEINFFGTVKLTAVIAQDMKNRGSGQIVMISSMQGRLAIPDRAAYAASKHALQAYSDSLRAELSQFGVHVLVVSPGYVKTNLSMNALTASGQTYSRMDDSTAKGYEVDYVAEQIVKSIVRKKKEVVLSTLLHRLAILIRTFFPSLYFYLMARRANKDTTKTGQKDSKVAGN</sequence>
<dbReference type="SMART" id="SM00822">
    <property type="entry name" value="PKS_KR"/>
    <property type="match status" value="1"/>
</dbReference>
<evidence type="ECO:0000259" key="6">
    <source>
        <dbReference type="SMART" id="SM00822"/>
    </source>
</evidence>
<accession>A0A1S6GL78</accession>
<dbReference type="NCBIfam" id="NF004825">
    <property type="entry name" value="PRK06181.1"/>
    <property type="match status" value="1"/>
</dbReference>
<dbReference type="GO" id="GO:0016491">
    <property type="term" value="F:oxidoreductase activity"/>
    <property type="evidence" value="ECO:0007669"/>
    <property type="project" value="UniProtKB-KW"/>
</dbReference>
<dbReference type="InterPro" id="IPR002347">
    <property type="entry name" value="SDR_fam"/>
</dbReference>
<keyword evidence="5" id="KW-1133">Transmembrane helix</keyword>
<dbReference type="InterPro" id="IPR020904">
    <property type="entry name" value="Sc_DH/Rdtase_CS"/>
</dbReference>
<feature type="transmembrane region" description="Helical" evidence="5">
    <location>
        <begin position="295"/>
        <end position="314"/>
    </location>
</feature>
<dbReference type="PANTHER" id="PTHR44196:SF1">
    <property type="entry name" value="DEHYDROGENASE_REDUCTASE SDR FAMILY MEMBER 7B"/>
    <property type="match status" value="1"/>
</dbReference>
<feature type="domain" description="Ketoreductase" evidence="6">
    <location>
        <begin position="55"/>
        <end position="234"/>
    </location>
</feature>
<dbReference type="EMBL" id="KY314173">
    <property type="protein sequence ID" value="AQS22607.1"/>
    <property type="molecule type" value="mRNA"/>
</dbReference>
<protein>
    <submittedName>
        <fullName evidence="7">Dehydrogenase reductase sdr family protein 7-like protein</fullName>
    </submittedName>
</protein>
<dbReference type="InterPro" id="IPR057326">
    <property type="entry name" value="KR_dom"/>
</dbReference>
<comment type="similarity">
    <text evidence="1 4">Belongs to the short-chain dehydrogenases/reductases (SDR) family.</text>
</comment>
<comment type="function">
    <text evidence="3">Putative oxidoreductase.</text>
</comment>
<evidence type="ECO:0000256" key="5">
    <source>
        <dbReference type="SAM" id="Phobius"/>
    </source>
</evidence>
<name>A0A1S6GL78_9MAXI</name>
<dbReference type="InterPro" id="IPR036291">
    <property type="entry name" value="NAD(P)-bd_dom_sf"/>
</dbReference>
<keyword evidence="2" id="KW-0560">Oxidoreductase</keyword>
<organism evidence="7">
    <name type="scientific">Pseudodiaptomus poplesia</name>
    <dbReference type="NCBI Taxonomy" id="213370"/>
    <lineage>
        <taxon>Eukaryota</taxon>
        <taxon>Metazoa</taxon>
        <taxon>Ecdysozoa</taxon>
        <taxon>Arthropoda</taxon>
        <taxon>Crustacea</taxon>
        <taxon>Multicrustacea</taxon>
        <taxon>Hexanauplia</taxon>
        <taxon>Copepoda</taxon>
        <taxon>Calanoida</taxon>
        <taxon>Pseudodiaptomidae</taxon>
        <taxon>Pseudodiaptomus</taxon>
    </lineage>
</organism>
<dbReference type="GO" id="GO:0006629">
    <property type="term" value="P:lipid metabolic process"/>
    <property type="evidence" value="ECO:0007669"/>
    <property type="project" value="UniProtKB-ARBA"/>
</dbReference>
<evidence type="ECO:0000256" key="4">
    <source>
        <dbReference type="RuleBase" id="RU000363"/>
    </source>
</evidence>
<dbReference type="GO" id="GO:0016020">
    <property type="term" value="C:membrane"/>
    <property type="evidence" value="ECO:0007669"/>
    <property type="project" value="TreeGrafter"/>
</dbReference>
<evidence type="ECO:0000256" key="2">
    <source>
        <dbReference type="ARBA" id="ARBA00023002"/>
    </source>
</evidence>
<keyword evidence="5" id="KW-0812">Transmembrane</keyword>
<dbReference type="Gene3D" id="3.40.50.720">
    <property type="entry name" value="NAD(P)-binding Rossmann-like Domain"/>
    <property type="match status" value="1"/>
</dbReference>
<proteinExistence type="evidence at transcript level"/>
<dbReference type="PROSITE" id="PS00061">
    <property type="entry name" value="ADH_SHORT"/>
    <property type="match status" value="1"/>
</dbReference>
<dbReference type="Pfam" id="PF00106">
    <property type="entry name" value="adh_short"/>
    <property type="match status" value="1"/>
</dbReference>
<dbReference type="SUPFAM" id="SSF51735">
    <property type="entry name" value="NAD(P)-binding Rossmann-fold domains"/>
    <property type="match status" value="1"/>
</dbReference>
<evidence type="ECO:0000313" key="7">
    <source>
        <dbReference type="EMBL" id="AQS22607.1"/>
    </source>
</evidence>
<dbReference type="PRINTS" id="PR00080">
    <property type="entry name" value="SDRFAMILY"/>
</dbReference>
<evidence type="ECO:0000256" key="1">
    <source>
        <dbReference type="ARBA" id="ARBA00006484"/>
    </source>
</evidence>
<dbReference type="PANTHER" id="PTHR44196">
    <property type="entry name" value="DEHYDROGENASE/REDUCTASE SDR FAMILY MEMBER 7B"/>
    <property type="match status" value="1"/>
</dbReference>
<dbReference type="PRINTS" id="PR00081">
    <property type="entry name" value="GDHRDH"/>
</dbReference>
<keyword evidence="5" id="KW-0472">Membrane</keyword>
<dbReference type="AlphaFoldDB" id="A0A1S6GL78"/>
<reference evidence="7" key="1">
    <citation type="journal article" date="2017" name="Aquat. Toxicol.">
        <title>Spliced leader-based analyses reveal the effects of polycyclic aromatic hydrocarbons on gene expression in the copepod Pseudodiaptomus poplesia.</title>
        <authorList>
            <person name="Zhuang Y."/>
            <person name="Yang F."/>
            <person name="Xu D."/>
            <person name="Chen H."/>
            <person name="Zhang H."/>
            <person name="Liu G."/>
        </authorList>
    </citation>
    <scope>NUCLEOTIDE SEQUENCE</scope>
</reference>